<dbReference type="Pfam" id="PF09126">
    <property type="entry name" value="NaeI"/>
    <property type="match status" value="1"/>
</dbReference>
<keyword evidence="2 5" id="KW-0255">Endonuclease</keyword>
<dbReference type="EMBL" id="JBHRXY010000050">
    <property type="protein sequence ID" value="MFC3631892.1"/>
    <property type="molecule type" value="Genomic_DNA"/>
</dbReference>
<dbReference type="SUPFAM" id="SSF52980">
    <property type="entry name" value="Restriction endonuclease-like"/>
    <property type="match status" value="1"/>
</dbReference>
<keyword evidence="3" id="KW-0378">Hydrolase</keyword>
<evidence type="ECO:0000256" key="3">
    <source>
        <dbReference type="ARBA" id="ARBA00022801"/>
    </source>
</evidence>
<dbReference type="CDD" id="cd22338">
    <property type="entry name" value="NaeI-like"/>
    <property type="match status" value="1"/>
</dbReference>
<gene>
    <name evidence="5" type="ORF">ACFOM8_20945</name>
</gene>
<sequence>MKAIPRSLIIPGHPDFEKLNDIGLEVVRRAGGTIGLIQWFPKMLRDAVDEVVDTPRTRRRSYDELEKTEKTYLGTKIEILTRAKLDLPKGRLDFVIQNCDVDLKFTIGGNWMIPTEAVGHVCLLAAIDEPKSQCFLGLIVAHPANLTSGANRDAKRTVAATGFQEIHWLLNGVPCPQNFWRTLPSNLVDAVFTGKTGNDRIVTLFSGVLDRPVARRIIEEAGGEQRDFMRRIRSDAKRGARDRLLQEGVLLLQGNYDADLIKSLGLPETSPSEFISHRVISEAERAICASYGRSVPAALSS</sequence>
<keyword evidence="1" id="KW-0540">Nuclease</keyword>
<reference evidence="6" key="1">
    <citation type="journal article" date="2019" name="Int. J. Syst. Evol. Microbiol.">
        <title>The Global Catalogue of Microorganisms (GCM) 10K type strain sequencing project: providing services to taxonomists for standard genome sequencing and annotation.</title>
        <authorList>
            <consortium name="The Broad Institute Genomics Platform"/>
            <consortium name="The Broad Institute Genome Sequencing Center for Infectious Disease"/>
            <person name="Wu L."/>
            <person name="Ma J."/>
        </authorList>
    </citation>
    <scope>NUCLEOTIDE SEQUENCE [LARGE SCALE GENOMIC DNA]</scope>
    <source>
        <strain evidence="6">KCTC 42473</strain>
    </source>
</reference>
<comment type="caution">
    <text evidence="5">The sequence shown here is derived from an EMBL/GenBank/DDBJ whole genome shotgun (WGS) entry which is preliminary data.</text>
</comment>
<dbReference type="InterPro" id="IPR036388">
    <property type="entry name" value="WH-like_DNA-bd_sf"/>
</dbReference>
<dbReference type="InterPro" id="IPR037057">
    <property type="entry name" value="DNA_rep_MutH/T2_RE_sf"/>
</dbReference>
<proteinExistence type="predicted"/>
<dbReference type="RefSeq" id="WP_377764307.1">
    <property type="nucleotide sequence ID" value="NZ_JBHRXY010000050.1"/>
</dbReference>
<accession>A0ABV7UAJ4</accession>
<evidence type="ECO:0000256" key="2">
    <source>
        <dbReference type="ARBA" id="ARBA00022759"/>
    </source>
</evidence>
<dbReference type="Gene3D" id="1.10.10.10">
    <property type="entry name" value="Winged helix-like DNA-binding domain superfamily/Winged helix DNA-binding domain"/>
    <property type="match status" value="1"/>
</dbReference>
<dbReference type="GO" id="GO:0004519">
    <property type="term" value="F:endonuclease activity"/>
    <property type="evidence" value="ECO:0007669"/>
    <property type="project" value="UniProtKB-KW"/>
</dbReference>
<evidence type="ECO:0000313" key="5">
    <source>
        <dbReference type="EMBL" id="MFC3631892.1"/>
    </source>
</evidence>
<evidence type="ECO:0000259" key="4">
    <source>
        <dbReference type="Pfam" id="PF09126"/>
    </source>
</evidence>
<evidence type="ECO:0000256" key="1">
    <source>
        <dbReference type="ARBA" id="ARBA00022722"/>
    </source>
</evidence>
<name>A0ABV7UAJ4_9RHOB</name>
<keyword evidence="6" id="KW-1185">Reference proteome</keyword>
<organism evidence="5 6">
    <name type="scientific">Paracoccus angustae</name>
    <dbReference type="NCBI Taxonomy" id="1671480"/>
    <lineage>
        <taxon>Bacteria</taxon>
        <taxon>Pseudomonadati</taxon>
        <taxon>Pseudomonadota</taxon>
        <taxon>Alphaproteobacteria</taxon>
        <taxon>Rhodobacterales</taxon>
        <taxon>Paracoccaceae</taxon>
        <taxon>Paracoccus</taxon>
    </lineage>
</organism>
<dbReference type="Proteomes" id="UP001595539">
    <property type="component" value="Unassembled WGS sequence"/>
</dbReference>
<feature type="domain" description="Type II restriction enzyme NaeI" evidence="4">
    <location>
        <begin position="41"/>
        <end position="282"/>
    </location>
</feature>
<dbReference type="InterPro" id="IPR015210">
    <property type="entry name" value="NaeI"/>
</dbReference>
<protein>
    <submittedName>
        <fullName evidence="5">NaeI family type II restriction endonuclease</fullName>
    </submittedName>
</protein>
<dbReference type="InterPro" id="IPR011335">
    <property type="entry name" value="Restrct_endonuc-II-like"/>
</dbReference>
<evidence type="ECO:0000313" key="6">
    <source>
        <dbReference type="Proteomes" id="UP001595539"/>
    </source>
</evidence>
<dbReference type="Gene3D" id="3.40.600.10">
    <property type="entry name" value="DNA mismatch repair MutH/Restriction endonuclease, type II"/>
    <property type="match status" value="1"/>
</dbReference>